<accession>A0A542YLT2</accession>
<feature type="transmembrane region" description="Helical" evidence="1">
    <location>
        <begin position="43"/>
        <end position="66"/>
    </location>
</feature>
<sequence>MRSTIRPPMGTPAPVQGATPVEAGASLSELVTESRTDVRPGRLPVLVAACSLLLTVATALHVFAAFDHTILQRGLADSGLTDPATASAVFVVLRILGVLLMAANALGILALWARPDWLFAAVLATNVVQALVWVLVPGAVWTAAQDAYGWSHTLPGMVLVGLSVALAVTLAATLVRRGPWGAPTS</sequence>
<dbReference type="AlphaFoldDB" id="A0A542YLT2"/>
<keyword evidence="1" id="KW-0812">Transmembrane</keyword>
<feature type="transmembrane region" description="Helical" evidence="1">
    <location>
        <begin position="86"/>
        <end position="110"/>
    </location>
</feature>
<reference evidence="2 3" key="1">
    <citation type="submission" date="2019-06" db="EMBL/GenBank/DDBJ databases">
        <title>Sequencing the genomes of 1000 actinobacteria strains.</title>
        <authorList>
            <person name="Klenk H.-P."/>
        </authorList>
    </citation>
    <scope>NUCLEOTIDE SEQUENCE [LARGE SCALE GENOMIC DNA]</scope>
    <source>
        <strain evidence="2 3">DSM 12335</strain>
    </source>
</reference>
<keyword evidence="1" id="KW-1133">Transmembrane helix</keyword>
<dbReference type="EMBL" id="VFOP01000001">
    <property type="protein sequence ID" value="TQL49047.1"/>
    <property type="molecule type" value="Genomic_DNA"/>
</dbReference>
<evidence type="ECO:0000313" key="3">
    <source>
        <dbReference type="Proteomes" id="UP000319516"/>
    </source>
</evidence>
<dbReference type="RefSeq" id="WP_141783356.1">
    <property type="nucleotide sequence ID" value="NZ_BAAAIK010000008.1"/>
</dbReference>
<gene>
    <name evidence="2" type="ORF">FB467_0112</name>
</gene>
<dbReference type="Proteomes" id="UP000319516">
    <property type="component" value="Unassembled WGS sequence"/>
</dbReference>
<name>A0A542YLT2_9MICO</name>
<organism evidence="2 3">
    <name type="scientific">Ornithinicoccus hortensis</name>
    <dbReference type="NCBI Taxonomy" id="82346"/>
    <lineage>
        <taxon>Bacteria</taxon>
        <taxon>Bacillati</taxon>
        <taxon>Actinomycetota</taxon>
        <taxon>Actinomycetes</taxon>
        <taxon>Micrococcales</taxon>
        <taxon>Intrasporangiaceae</taxon>
        <taxon>Ornithinicoccus</taxon>
    </lineage>
</organism>
<feature type="transmembrane region" description="Helical" evidence="1">
    <location>
        <begin position="156"/>
        <end position="175"/>
    </location>
</feature>
<comment type="caution">
    <text evidence="2">The sequence shown here is derived from an EMBL/GenBank/DDBJ whole genome shotgun (WGS) entry which is preliminary data.</text>
</comment>
<proteinExistence type="predicted"/>
<keyword evidence="3" id="KW-1185">Reference proteome</keyword>
<protein>
    <submittedName>
        <fullName evidence="2">Uncharacterized protein</fullName>
    </submittedName>
</protein>
<evidence type="ECO:0000313" key="2">
    <source>
        <dbReference type="EMBL" id="TQL49047.1"/>
    </source>
</evidence>
<evidence type="ECO:0000256" key="1">
    <source>
        <dbReference type="SAM" id="Phobius"/>
    </source>
</evidence>
<feature type="transmembrane region" description="Helical" evidence="1">
    <location>
        <begin position="117"/>
        <end position="136"/>
    </location>
</feature>
<keyword evidence="1" id="KW-0472">Membrane</keyword>